<keyword evidence="3" id="KW-1133">Transmembrane helix</keyword>
<dbReference type="RefSeq" id="WP_178644705.1">
    <property type="nucleotide sequence ID" value="NZ_JBBMEJ010000003.1"/>
</dbReference>
<feature type="transmembrane region" description="Helical" evidence="3">
    <location>
        <begin position="89"/>
        <end position="108"/>
    </location>
</feature>
<protein>
    <recommendedName>
        <fullName evidence="6">Cell division protein FtsL</fullName>
    </recommendedName>
</protein>
<proteinExistence type="predicted"/>
<evidence type="ECO:0000256" key="2">
    <source>
        <dbReference type="SAM" id="MobiDB-lite"/>
    </source>
</evidence>
<evidence type="ECO:0000256" key="1">
    <source>
        <dbReference type="SAM" id="Coils"/>
    </source>
</evidence>
<keyword evidence="1" id="KW-0175">Coiled coil</keyword>
<feature type="region of interest" description="Disordered" evidence="2">
    <location>
        <begin position="51"/>
        <end position="76"/>
    </location>
</feature>
<accession>A0ABV1BD31</accession>
<name>A0ABV1BD31_9FIRM</name>
<sequence length="190" mass="21580">MAKTGRGTTARRNPNTVRHSREVYVQGNAVKRLQEVPHRTDLPDVKERRRLAQEREQKKSAVPATPAKQVVSRQAQRNREKAMAMNKGFVMFLTAVSVAVLFTCINFLQVKSEITASMKHVASLESELAQLKEDNDAYYSQVTSDMDISEIKKKAIGELGMKYPSENQVQTYTTEGNSYVRQYQDVDTHK</sequence>
<keyword evidence="3" id="KW-0812">Transmembrane</keyword>
<evidence type="ECO:0008006" key="6">
    <source>
        <dbReference type="Google" id="ProtNLM"/>
    </source>
</evidence>
<organism evidence="4 5">
    <name type="scientific">Blautia aquisgranensis</name>
    <dbReference type="NCBI Taxonomy" id="3133153"/>
    <lineage>
        <taxon>Bacteria</taxon>
        <taxon>Bacillati</taxon>
        <taxon>Bacillota</taxon>
        <taxon>Clostridia</taxon>
        <taxon>Lachnospirales</taxon>
        <taxon>Lachnospiraceae</taxon>
        <taxon>Blautia</taxon>
    </lineage>
</organism>
<evidence type="ECO:0000256" key="3">
    <source>
        <dbReference type="SAM" id="Phobius"/>
    </source>
</evidence>
<reference evidence="4 5" key="1">
    <citation type="submission" date="2024-03" db="EMBL/GenBank/DDBJ databases">
        <title>Human intestinal bacterial collection.</title>
        <authorList>
            <person name="Pauvert C."/>
            <person name="Hitch T.C.A."/>
            <person name="Clavel T."/>
        </authorList>
    </citation>
    <scope>NUCLEOTIDE SEQUENCE [LARGE SCALE GENOMIC DNA]</scope>
    <source>
        <strain evidence="4 5">CLA-JM-H16</strain>
    </source>
</reference>
<keyword evidence="5" id="KW-1185">Reference proteome</keyword>
<feature type="coiled-coil region" evidence="1">
    <location>
        <begin position="114"/>
        <end position="141"/>
    </location>
</feature>
<evidence type="ECO:0000313" key="4">
    <source>
        <dbReference type="EMBL" id="MEQ2370147.1"/>
    </source>
</evidence>
<evidence type="ECO:0000313" key="5">
    <source>
        <dbReference type="Proteomes" id="UP001473063"/>
    </source>
</evidence>
<dbReference type="EMBL" id="JBBMEJ010000003">
    <property type="protein sequence ID" value="MEQ2370147.1"/>
    <property type="molecule type" value="Genomic_DNA"/>
</dbReference>
<comment type="caution">
    <text evidence="4">The sequence shown here is derived from an EMBL/GenBank/DDBJ whole genome shotgun (WGS) entry which is preliminary data.</text>
</comment>
<gene>
    <name evidence="4" type="ORF">WMO28_04160</name>
</gene>
<dbReference type="Proteomes" id="UP001473063">
    <property type="component" value="Unassembled WGS sequence"/>
</dbReference>
<keyword evidence="3" id="KW-0472">Membrane</keyword>